<feature type="transmembrane region" description="Helical" evidence="13">
    <location>
        <begin position="714"/>
        <end position="734"/>
    </location>
</feature>
<feature type="transmembrane region" description="Helical" evidence="13">
    <location>
        <begin position="861"/>
        <end position="879"/>
    </location>
</feature>
<keyword evidence="4" id="KW-0813">Transport</keyword>
<dbReference type="GO" id="GO:0015421">
    <property type="term" value="F:ABC-type oligopeptide transporter activity"/>
    <property type="evidence" value="ECO:0007669"/>
    <property type="project" value="TreeGrafter"/>
</dbReference>
<feature type="transmembrane region" description="Helical" evidence="13">
    <location>
        <begin position="330"/>
        <end position="350"/>
    </location>
</feature>
<keyword evidence="9 13" id="KW-1133">Transmembrane helix</keyword>
<evidence type="ECO:0008006" key="18">
    <source>
        <dbReference type="Google" id="ProtNLM"/>
    </source>
</evidence>
<dbReference type="GO" id="GO:0005743">
    <property type="term" value="C:mitochondrial inner membrane"/>
    <property type="evidence" value="ECO:0007669"/>
    <property type="project" value="TreeGrafter"/>
</dbReference>
<dbReference type="GO" id="GO:0012505">
    <property type="term" value="C:endomembrane system"/>
    <property type="evidence" value="ECO:0007669"/>
    <property type="project" value="UniProtKB-SubCell"/>
</dbReference>
<dbReference type="Gene3D" id="3.20.20.70">
    <property type="entry name" value="Aldolase class I"/>
    <property type="match status" value="1"/>
</dbReference>
<dbReference type="PROSITE" id="PS50893">
    <property type="entry name" value="ABC_TRANSPORTER_2"/>
    <property type="match status" value="2"/>
</dbReference>
<dbReference type="Gene3D" id="1.20.1560.10">
    <property type="entry name" value="ABC transporter type 1, transmembrane domain"/>
    <property type="match status" value="2"/>
</dbReference>
<dbReference type="Pfam" id="PF00005">
    <property type="entry name" value="ABC_tran"/>
    <property type="match status" value="2"/>
</dbReference>
<sequence length="1612" mass="176650">MAVSEKVDERQTTQNASPMISEGLSTDDASSSKEPSAFKSFLRVFQYGSPKIYLLQSVAILAAIVSGVGLAMVNVVMGRFITLLGDVSVEGTSTRFLDAVSTTALTDMDRLYFVYIGIVRFVCTYLYASLMTYNAYHFVRNIQRTYLQAAFSQEIGFYDTGSSGSNSAGSVSMQATTNGKLIQSGIAEKLGLFIQAISTFVAAFVIAFISQWKLTFIIICIVPTILIVVGGVSIFDAVINNDLFRLYGQAGSYAENVLGAIRTIHAFSLRGRVVDKYYSFLQEAYNRGMKKNKLYGVMFGGQYFVIYAGMGLAFWQGFAMMERGEVQDLGTVFTVLLSVVIAATTMMSIAPHSVAFGRAATASVELFKLIDRKSEIDAFDESGVKPEQITGTLTLEDVSFCYPTRPEVTVLDKFSLTVPAGKVTALVGPSGSGKSTIIGLLERWYSQSAGSIKLDGRELKDVNLRWLRTNVRLVQQEPVLFNGTVFDSISNGLVGTQWEFDTREDQMERVQQAAKLAFAHDFIIDLPGGYDARIGEHGGLLSGGQKQRIAIARSIISEPKVLLLDEATSALDPYAEGIVQQALDRASRDRTTIVIAHKLATIRNADNIVVLSQGKIAEQGRHEELLSNGGVYANLVKAQDLAPTEDKGEVLGSSSSDDESTELVLGHSRTLKKLRTAEAEKPLLLGDREDYDSSPKSGLIRNILRLATFTPQLVPWYILSICTCIAGGAVYPGQTLLMGRIVNLLGSDDMSKEANFISLMFFILAIGCLAVYFAMGWTTNIVAQTLNISIRKDMLEAFLRQDLRFFDRPENTVGALNSRLDAHPQSILELMGINISFVLVSAISVLACSILSLIVAWKVGLVGVFAGVPPLVLAGWARIRLETRMDGKMNTAFSQSASIASETIMAIRTVSSLAIEGKILERYTNELDGAIRRCAPFLFHMMVWFSLTQCMEHFVLALGFWWGSKLVNDGDITFYQFMVAFMGVFFSASAAGTMFSFASSFTKANEAVNYYFWLSGLQPTVDERQNRDKEPADGCSTYGLGNVQFSYPLAPDNRVLKGIERGEFVAFVGASGCGKSTMISLLERFYDPTSGTINIDSTPLTDINPVSYRQHVSLVQQEPALFPGSIRDNISQGAASESVSDADIEEASRAANAWDFISSLPEGLNTPCGTRGSQLSGGQRQRIAIARALIRKPRVILLDEATSALDTESERVVQAALMEAATGDRITIAVAHRLSTVRQATRIYVFYDGRISEVGSHEELIRMNGLYAKMCEAQKLDLPRNGIHFKALPADSAGQCAATAPGRHGPADSVSGRRGSSSTSSMPRVLCPESELPWYSHHRRGDLYLSTSLCRSTCSGYLVSGQIQGWRKITDKVHAKGCFIYCQIFAPGHAGRRDEYPLYSSSAVPMSDGGSATVPQEMTESEIWDCISDFKLAAQNAIKAGFDGVELHGANRYLIDQFSQNTYNIKTDHWGGSIENRSRFVLEATKAVVEAIGPDRVAVRLSPWSTFQSMKMDVDLATQQFSHIIKGLKDLRLSYLHLIESRVVNNIDVEKKEGLEFAFEIWGNQSPILVAGGFTGESARKAVDEEYRGHDTIFVIGYPDFNYNNEHISNTS</sequence>
<dbReference type="FunFam" id="3.40.50.300:FF:000913">
    <property type="entry name" value="ABC multidrug transporter SitT"/>
    <property type="match status" value="1"/>
</dbReference>
<evidence type="ECO:0000313" key="16">
    <source>
        <dbReference type="EMBL" id="RTE78447.1"/>
    </source>
</evidence>
<gene>
    <name evidence="16" type="ORF">BHE90_007071</name>
</gene>
<dbReference type="InterPro" id="IPR003593">
    <property type="entry name" value="AAA+_ATPase"/>
</dbReference>
<comment type="caution">
    <text evidence="16">The sequence shown here is derived from an EMBL/GenBank/DDBJ whole genome shotgun (WGS) entry which is preliminary data.</text>
</comment>
<keyword evidence="7" id="KW-0547">Nucleotide-binding</keyword>
<dbReference type="Pfam" id="PF00724">
    <property type="entry name" value="Oxidored_FMN"/>
    <property type="match status" value="1"/>
</dbReference>
<evidence type="ECO:0000256" key="1">
    <source>
        <dbReference type="ARBA" id="ARBA00004141"/>
    </source>
</evidence>
<reference evidence="16 17" key="1">
    <citation type="submission" date="2017-06" db="EMBL/GenBank/DDBJ databases">
        <title>Comparative genomic analysis of Ambrosia Fusariam Clade fungi.</title>
        <authorList>
            <person name="Stajich J.E."/>
            <person name="Carrillo J."/>
            <person name="Kijimoto T."/>
            <person name="Eskalen A."/>
            <person name="O'Donnell K."/>
            <person name="Kasson M."/>
        </authorList>
    </citation>
    <scope>NUCLEOTIDE SEQUENCE [LARGE SCALE GENOMIC DNA]</scope>
    <source>
        <strain evidence="16 17">UCR1854</strain>
    </source>
</reference>
<keyword evidence="5 13" id="KW-0812">Transmembrane</keyword>
<evidence type="ECO:0000259" key="15">
    <source>
        <dbReference type="PROSITE" id="PS50929"/>
    </source>
</evidence>
<comment type="similarity">
    <text evidence="3">Belongs to the ABC transporter superfamily. ABCB family. Multidrug resistance exporter (TC 3.A.1.201) subfamily.</text>
</comment>
<dbReference type="SMART" id="SM00382">
    <property type="entry name" value="AAA"/>
    <property type="match status" value="2"/>
</dbReference>
<feature type="transmembrane region" description="Helical" evidence="13">
    <location>
        <begin position="52"/>
        <end position="77"/>
    </location>
</feature>
<evidence type="ECO:0000256" key="13">
    <source>
        <dbReference type="SAM" id="Phobius"/>
    </source>
</evidence>
<accession>A0A430LRT2</accession>
<dbReference type="InterPro" id="IPR013785">
    <property type="entry name" value="Aldolase_TIM"/>
</dbReference>
<evidence type="ECO:0000256" key="3">
    <source>
        <dbReference type="ARBA" id="ARBA00007577"/>
    </source>
</evidence>
<dbReference type="InterPro" id="IPR036640">
    <property type="entry name" value="ABC1_TM_sf"/>
</dbReference>
<feature type="domain" description="ABC transmembrane type-1" evidence="15">
    <location>
        <begin position="58"/>
        <end position="358"/>
    </location>
</feature>
<dbReference type="GO" id="GO:0090374">
    <property type="term" value="P:oligopeptide export from mitochondrion"/>
    <property type="evidence" value="ECO:0007669"/>
    <property type="project" value="TreeGrafter"/>
</dbReference>
<feature type="transmembrane region" description="Helical" evidence="13">
    <location>
        <begin position="754"/>
        <end position="775"/>
    </location>
</feature>
<protein>
    <recommendedName>
        <fullName evidence="18">Leptomycin B resistance protein pmd1</fullName>
    </recommendedName>
</protein>
<dbReference type="InterPro" id="IPR003439">
    <property type="entry name" value="ABC_transporter-like_ATP-bd"/>
</dbReference>
<feature type="transmembrane region" description="Helical" evidence="13">
    <location>
        <begin position="294"/>
        <end position="318"/>
    </location>
</feature>
<feature type="domain" description="ABC transmembrane type-1" evidence="15">
    <location>
        <begin position="718"/>
        <end position="1003"/>
    </location>
</feature>
<evidence type="ECO:0000313" key="17">
    <source>
        <dbReference type="Proteomes" id="UP000287124"/>
    </source>
</evidence>
<keyword evidence="8" id="KW-0067">ATP-binding</keyword>
<keyword evidence="10 13" id="KW-0472">Membrane</keyword>
<evidence type="ECO:0000256" key="6">
    <source>
        <dbReference type="ARBA" id="ARBA00022737"/>
    </source>
</evidence>
<evidence type="ECO:0000256" key="9">
    <source>
        <dbReference type="ARBA" id="ARBA00022989"/>
    </source>
</evidence>
<dbReference type="SUPFAM" id="SSF51395">
    <property type="entry name" value="FMN-linked oxidoreductases"/>
    <property type="match status" value="1"/>
</dbReference>
<dbReference type="CDD" id="cd18578">
    <property type="entry name" value="ABC_6TM_Pgp_ABCB1_D2_like"/>
    <property type="match status" value="1"/>
</dbReference>
<dbReference type="GO" id="GO:0005524">
    <property type="term" value="F:ATP binding"/>
    <property type="evidence" value="ECO:0007669"/>
    <property type="project" value="UniProtKB-KW"/>
</dbReference>
<dbReference type="EMBL" id="MIKF01000095">
    <property type="protein sequence ID" value="RTE78447.1"/>
    <property type="molecule type" value="Genomic_DNA"/>
</dbReference>
<evidence type="ECO:0000256" key="10">
    <source>
        <dbReference type="ARBA" id="ARBA00023136"/>
    </source>
</evidence>
<feature type="transmembrane region" description="Helical" evidence="13">
    <location>
        <begin position="835"/>
        <end position="855"/>
    </location>
</feature>
<feature type="transmembrane region" description="Helical" evidence="13">
    <location>
        <begin position="942"/>
        <end position="962"/>
    </location>
</feature>
<evidence type="ECO:0000256" key="5">
    <source>
        <dbReference type="ARBA" id="ARBA00022692"/>
    </source>
</evidence>
<dbReference type="PROSITE" id="PS50929">
    <property type="entry name" value="ABC_TM1F"/>
    <property type="match status" value="2"/>
</dbReference>
<evidence type="ECO:0000256" key="8">
    <source>
        <dbReference type="ARBA" id="ARBA00022840"/>
    </source>
</evidence>
<dbReference type="SUPFAM" id="SSF52540">
    <property type="entry name" value="P-loop containing nucleoside triphosphate hydrolases"/>
    <property type="match status" value="2"/>
</dbReference>
<dbReference type="InterPro" id="IPR027417">
    <property type="entry name" value="P-loop_NTPase"/>
</dbReference>
<evidence type="ECO:0000259" key="14">
    <source>
        <dbReference type="PROSITE" id="PS50893"/>
    </source>
</evidence>
<feature type="domain" description="ABC transporter" evidence="14">
    <location>
        <begin position="1038"/>
        <end position="1273"/>
    </location>
</feature>
<dbReference type="InterPro" id="IPR017871">
    <property type="entry name" value="ABC_transporter-like_CS"/>
</dbReference>
<dbReference type="CDD" id="cd03249">
    <property type="entry name" value="ABC_MTABC3_MDL1_MDL2"/>
    <property type="match status" value="1"/>
</dbReference>
<dbReference type="GO" id="GO:0016887">
    <property type="term" value="F:ATP hydrolysis activity"/>
    <property type="evidence" value="ECO:0007669"/>
    <property type="project" value="InterPro"/>
</dbReference>
<keyword evidence="11" id="KW-0325">Glycoprotein</keyword>
<feature type="transmembrane region" description="Helical" evidence="13">
    <location>
        <begin position="190"/>
        <end position="210"/>
    </location>
</feature>
<feature type="compositionally biased region" description="Polar residues" evidence="12">
    <location>
        <begin position="12"/>
        <end position="31"/>
    </location>
</feature>
<evidence type="ECO:0000256" key="12">
    <source>
        <dbReference type="SAM" id="MobiDB-lite"/>
    </source>
</evidence>
<evidence type="ECO:0000256" key="4">
    <source>
        <dbReference type="ARBA" id="ARBA00022448"/>
    </source>
</evidence>
<dbReference type="PANTHER" id="PTHR43394:SF1">
    <property type="entry name" value="ATP-BINDING CASSETTE SUB-FAMILY B MEMBER 10, MITOCHONDRIAL"/>
    <property type="match status" value="1"/>
</dbReference>
<feature type="region of interest" description="Disordered" evidence="12">
    <location>
        <begin position="1296"/>
        <end position="1324"/>
    </location>
</feature>
<dbReference type="InterPro" id="IPR011527">
    <property type="entry name" value="ABC1_TM_dom"/>
</dbReference>
<dbReference type="FunFam" id="1.20.1560.10:FF:000057">
    <property type="entry name" value="ABC multidrug transporter SitT"/>
    <property type="match status" value="1"/>
</dbReference>
<dbReference type="GO" id="GO:0016491">
    <property type="term" value="F:oxidoreductase activity"/>
    <property type="evidence" value="ECO:0007669"/>
    <property type="project" value="InterPro"/>
</dbReference>
<dbReference type="InterPro" id="IPR039421">
    <property type="entry name" value="Type_1_exporter"/>
</dbReference>
<dbReference type="PROSITE" id="PS00211">
    <property type="entry name" value="ABC_TRANSPORTER_1"/>
    <property type="match status" value="2"/>
</dbReference>
<dbReference type="GO" id="GO:0010181">
    <property type="term" value="F:FMN binding"/>
    <property type="evidence" value="ECO:0007669"/>
    <property type="project" value="InterPro"/>
</dbReference>
<dbReference type="Pfam" id="PF00664">
    <property type="entry name" value="ABC_membrane"/>
    <property type="match status" value="2"/>
</dbReference>
<comment type="subcellular location">
    <subcellularLocation>
        <location evidence="2">Endomembrane system</location>
    </subcellularLocation>
    <subcellularLocation>
        <location evidence="1">Membrane</location>
        <topology evidence="1">Multi-pass membrane protein</topology>
    </subcellularLocation>
</comment>
<evidence type="ECO:0000256" key="7">
    <source>
        <dbReference type="ARBA" id="ARBA00022741"/>
    </source>
</evidence>
<keyword evidence="17" id="KW-1185">Reference proteome</keyword>
<proteinExistence type="inferred from homology"/>
<organism evidence="16 17">
    <name type="scientific">Fusarium euwallaceae</name>
    <dbReference type="NCBI Taxonomy" id="1147111"/>
    <lineage>
        <taxon>Eukaryota</taxon>
        <taxon>Fungi</taxon>
        <taxon>Dikarya</taxon>
        <taxon>Ascomycota</taxon>
        <taxon>Pezizomycotina</taxon>
        <taxon>Sordariomycetes</taxon>
        <taxon>Hypocreomycetidae</taxon>
        <taxon>Hypocreales</taxon>
        <taxon>Nectriaceae</taxon>
        <taxon>Fusarium</taxon>
        <taxon>Fusarium solani species complex</taxon>
    </lineage>
</organism>
<feature type="compositionally biased region" description="Low complexity" evidence="12">
    <location>
        <begin position="1309"/>
        <end position="1321"/>
    </location>
</feature>
<dbReference type="PANTHER" id="PTHR43394">
    <property type="entry name" value="ATP-DEPENDENT PERMEASE MDL1, MITOCHONDRIAL"/>
    <property type="match status" value="1"/>
</dbReference>
<dbReference type="FunFam" id="3.40.50.300:FF:001530">
    <property type="entry name" value="ABC multidrug transporter (Eurofung)"/>
    <property type="match status" value="1"/>
</dbReference>
<keyword evidence="6" id="KW-0677">Repeat</keyword>
<evidence type="ECO:0000256" key="2">
    <source>
        <dbReference type="ARBA" id="ARBA00004308"/>
    </source>
</evidence>
<dbReference type="InterPro" id="IPR001155">
    <property type="entry name" value="OxRdtase_FMN_N"/>
</dbReference>
<evidence type="ECO:0000256" key="11">
    <source>
        <dbReference type="ARBA" id="ARBA00023180"/>
    </source>
</evidence>
<feature type="compositionally biased region" description="Basic and acidic residues" evidence="12">
    <location>
        <begin position="1"/>
        <end position="11"/>
    </location>
</feature>
<dbReference type="Gene3D" id="3.40.50.300">
    <property type="entry name" value="P-loop containing nucleotide triphosphate hydrolases"/>
    <property type="match status" value="2"/>
</dbReference>
<feature type="domain" description="ABC transporter" evidence="14">
    <location>
        <begin position="393"/>
        <end position="638"/>
    </location>
</feature>
<dbReference type="CDD" id="cd18577">
    <property type="entry name" value="ABC_6TM_Pgp_ABCB1_D1_like"/>
    <property type="match status" value="1"/>
</dbReference>
<feature type="transmembrane region" description="Helical" evidence="13">
    <location>
        <begin position="216"/>
        <end position="239"/>
    </location>
</feature>
<feature type="transmembrane region" description="Helical" evidence="13">
    <location>
        <begin position="974"/>
        <end position="997"/>
    </location>
</feature>
<feature type="transmembrane region" description="Helical" evidence="13">
    <location>
        <begin position="112"/>
        <end position="136"/>
    </location>
</feature>
<feature type="region of interest" description="Disordered" evidence="12">
    <location>
        <begin position="1"/>
        <end position="31"/>
    </location>
</feature>
<name>A0A430LRT2_9HYPO</name>
<dbReference type="SUPFAM" id="SSF90123">
    <property type="entry name" value="ABC transporter transmembrane region"/>
    <property type="match status" value="2"/>
</dbReference>
<dbReference type="Proteomes" id="UP000287124">
    <property type="component" value="Unassembled WGS sequence"/>
</dbReference>